<accession>A0A162MBT9</accession>
<evidence type="ECO:0000259" key="2">
    <source>
        <dbReference type="Pfam" id="PF13439"/>
    </source>
</evidence>
<dbReference type="GO" id="GO:0071793">
    <property type="term" value="P:bacillithiol biosynthetic process"/>
    <property type="evidence" value="ECO:0007669"/>
    <property type="project" value="InterPro"/>
</dbReference>
<dbReference type="InterPro" id="IPR001296">
    <property type="entry name" value="Glyco_trans_1"/>
</dbReference>
<dbReference type="Pfam" id="PF00534">
    <property type="entry name" value="Glycos_transf_1"/>
    <property type="match status" value="1"/>
</dbReference>
<gene>
    <name evidence="3" type="ORF">PBAT_09485</name>
</gene>
<dbReference type="PANTHER" id="PTHR12526:SF599">
    <property type="entry name" value="N-ACETYL-ALPHA-D-GLUCOSAMINYL L-MALATE SYNTHASE"/>
    <property type="match status" value="1"/>
</dbReference>
<organism evidence="3 4">
    <name type="scientific">Paenibacillus antarcticus</name>
    <dbReference type="NCBI Taxonomy" id="253703"/>
    <lineage>
        <taxon>Bacteria</taxon>
        <taxon>Bacillati</taxon>
        <taxon>Bacillota</taxon>
        <taxon>Bacilli</taxon>
        <taxon>Bacillales</taxon>
        <taxon>Paenibacillaceae</taxon>
        <taxon>Paenibacillus</taxon>
    </lineage>
</organism>
<dbReference type="NCBIfam" id="TIGR03999">
    <property type="entry name" value="thiol_BshA"/>
    <property type="match status" value="1"/>
</dbReference>
<dbReference type="RefSeq" id="WP_068648876.1">
    <property type="nucleotide sequence ID" value="NZ_CP043611.1"/>
</dbReference>
<proteinExistence type="predicted"/>
<protein>
    <submittedName>
        <fullName evidence="3">N-acetyl-alpha-D-glucosaminyl L-malate synthase BshA</fullName>
    </submittedName>
</protein>
<reference evidence="3 4" key="1">
    <citation type="submission" date="2016-03" db="EMBL/GenBank/DDBJ databases">
        <title>Draft genome sequence of Paenibacillus antarcticus CECT 5836.</title>
        <authorList>
            <person name="Shin S.-K."/>
            <person name="Yi H."/>
        </authorList>
    </citation>
    <scope>NUCLEOTIDE SEQUENCE [LARGE SCALE GENOMIC DNA]</scope>
    <source>
        <strain evidence="3 4">CECT 5836</strain>
    </source>
</reference>
<evidence type="ECO:0000313" key="4">
    <source>
        <dbReference type="Proteomes" id="UP000077355"/>
    </source>
</evidence>
<dbReference type="AlphaFoldDB" id="A0A162MBT9"/>
<name>A0A162MBT9_9BACL</name>
<evidence type="ECO:0000259" key="1">
    <source>
        <dbReference type="Pfam" id="PF00534"/>
    </source>
</evidence>
<dbReference type="Pfam" id="PF13439">
    <property type="entry name" value="Glyco_transf_4"/>
    <property type="match status" value="1"/>
</dbReference>
<dbReference type="OrthoDB" id="9810929at2"/>
<dbReference type="EMBL" id="LVJI01000014">
    <property type="protein sequence ID" value="OAB46885.1"/>
    <property type="molecule type" value="Genomic_DNA"/>
</dbReference>
<sequence length="392" mass="43635">MEQGRSLKIGITCYPSLGGSGVVATELGKILAEKGHQVHFITQSIPFRLGTKFQKNIFYHEVEVSDYYVFRYPPYDLSLATKMAQVAKMQNLDILHVHYAVPHAVCAFLAKQMVGEKLKVVTTLHGTDITVLAQDESLKDLIRLAINESDAVTAVSNDLIRETRDVLDISRDIDLTYNFVDKRVYYPRDTSSLRGDFANPDEKILMHISNFRPVKRVSDVVDIFAKVNKVIPSKLLFVGEGPDLPKIQSKINELGLGDKVHFLGKQDEIAHVISLADVLLLPSEKESFGLVALEAMACGVPTVGSEAGGIPELVIHGETGFLAPIGDVDQMADYTIRLLSDPALSEKFINASLKRARENFCDELITKNYEDIYYRVLGREVPSSDHLDKLCR</sequence>
<feature type="domain" description="Glycosyl transferase family 1" evidence="1">
    <location>
        <begin position="198"/>
        <end position="354"/>
    </location>
</feature>
<dbReference type="GO" id="GO:0016757">
    <property type="term" value="F:glycosyltransferase activity"/>
    <property type="evidence" value="ECO:0007669"/>
    <property type="project" value="InterPro"/>
</dbReference>
<dbReference type="Gene3D" id="3.40.50.2000">
    <property type="entry name" value="Glycogen Phosphorylase B"/>
    <property type="match status" value="2"/>
</dbReference>
<keyword evidence="4" id="KW-1185">Reference proteome</keyword>
<feature type="domain" description="Glycosyltransferase subfamily 4-like N-terminal" evidence="2">
    <location>
        <begin position="18"/>
        <end position="181"/>
    </location>
</feature>
<evidence type="ECO:0000313" key="3">
    <source>
        <dbReference type="EMBL" id="OAB46885.1"/>
    </source>
</evidence>
<dbReference type="PANTHER" id="PTHR12526">
    <property type="entry name" value="GLYCOSYLTRANSFERASE"/>
    <property type="match status" value="1"/>
</dbReference>
<dbReference type="InterPro" id="IPR023881">
    <property type="entry name" value="Thiol_BshA"/>
</dbReference>
<dbReference type="SUPFAM" id="SSF53756">
    <property type="entry name" value="UDP-Glycosyltransferase/glycogen phosphorylase"/>
    <property type="match status" value="1"/>
</dbReference>
<comment type="caution">
    <text evidence="3">The sequence shown here is derived from an EMBL/GenBank/DDBJ whole genome shotgun (WGS) entry which is preliminary data.</text>
</comment>
<dbReference type="Proteomes" id="UP000077355">
    <property type="component" value="Unassembled WGS sequence"/>
</dbReference>
<dbReference type="InterPro" id="IPR028098">
    <property type="entry name" value="Glyco_trans_4-like_N"/>
</dbReference>